<evidence type="ECO:0000259" key="9">
    <source>
        <dbReference type="PROSITE" id="PS00631"/>
    </source>
</evidence>
<evidence type="ECO:0000313" key="11">
    <source>
        <dbReference type="Proteomes" id="UP000425960"/>
    </source>
</evidence>
<dbReference type="CDD" id="cd00433">
    <property type="entry name" value="Peptidase_M17"/>
    <property type="match status" value="1"/>
</dbReference>
<dbReference type="PROSITE" id="PS00631">
    <property type="entry name" value="CYTOSOL_AP"/>
    <property type="match status" value="1"/>
</dbReference>
<evidence type="ECO:0000256" key="2">
    <source>
        <dbReference type="ARBA" id="ARBA00000967"/>
    </source>
</evidence>
<dbReference type="AlphaFoldDB" id="A0A5K7ZP45"/>
<feature type="active site" evidence="8">
    <location>
        <position position="343"/>
    </location>
</feature>
<dbReference type="InterPro" id="IPR008283">
    <property type="entry name" value="Peptidase_M17_N"/>
</dbReference>
<dbReference type="EC" id="3.4.11.10" evidence="8"/>
<evidence type="ECO:0000256" key="3">
    <source>
        <dbReference type="ARBA" id="ARBA00009528"/>
    </source>
</evidence>
<feature type="binding site" evidence="8">
    <location>
        <position position="339"/>
    </location>
    <ligand>
        <name>Mn(2+)</name>
        <dbReference type="ChEBI" id="CHEBI:29035"/>
        <label>1</label>
    </ligand>
</feature>
<comment type="cofactor">
    <cofactor evidence="8">
        <name>Mn(2+)</name>
        <dbReference type="ChEBI" id="CHEBI:29035"/>
    </cofactor>
    <text evidence="8">Binds 2 manganese ions per subunit.</text>
</comment>
<evidence type="ECO:0000256" key="7">
    <source>
        <dbReference type="ARBA" id="ARBA00023211"/>
    </source>
</evidence>
<dbReference type="PANTHER" id="PTHR11963">
    <property type="entry name" value="LEUCINE AMINOPEPTIDASE-RELATED"/>
    <property type="match status" value="1"/>
</dbReference>
<dbReference type="EC" id="3.4.11.1" evidence="8"/>
<dbReference type="GO" id="GO:0005737">
    <property type="term" value="C:cytoplasm"/>
    <property type="evidence" value="ECO:0007669"/>
    <property type="project" value="UniProtKB-SubCell"/>
</dbReference>
<dbReference type="InterPro" id="IPR043472">
    <property type="entry name" value="Macro_dom-like"/>
</dbReference>
<keyword evidence="8" id="KW-0963">Cytoplasm</keyword>
<dbReference type="Pfam" id="PF02789">
    <property type="entry name" value="Peptidase_M17_N"/>
    <property type="match status" value="1"/>
</dbReference>
<comment type="subcellular location">
    <subcellularLocation>
        <location evidence="8">Cytoplasm</location>
    </subcellularLocation>
</comment>
<comment type="catalytic activity">
    <reaction evidence="1 8">
        <text>Release of an N-terminal amino acid, Xaa-|-Yaa-, in which Xaa is preferably Leu, but may be other amino acids including Pro although not Arg or Lys, and Yaa may be Pro. Amino acid amides and methyl esters are also readily hydrolyzed, but rates on arylamides are exceedingly low.</text>
        <dbReference type="EC" id="3.4.11.1"/>
    </reaction>
</comment>
<feature type="domain" description="Cytosol aminopeptidase" evidence="9">
    <location>
        <begin position="337"/>
        <end position="344"/>
    </location>
</feature>
<dbReference type="Proteomes" id="UP000425960">
    <property type="component" value="Chromosome"/>
</dbReference>
<name>A0A5K7ZP45_9BACT</name>
<dbReference type="InterPro" id="IPR023042">
    <property type="entry name" value="Peptidase_M17_leu_NH2_pept"/>
</dbReference>
<dbReference type="NCBIfam" id="NF002074">
    <property type="entry name" value="PRK00913.1-4"/>
    <property type="match status" value="1"/>
</dbReference>
<feature type="binding site" evidence="8">
    <location>
        <position position="262"/>
    </location>
    <ligand>
        <name>Mn(2+)</name>
        <dbReference type="ChEBI" id="CHEBI:29035"/>
        <label>1</label>
    </ligand>
</feature>
<organism evidence="10 11">
    <name type="scientific">Desulfosarcina ovata subsp. sediminis</name>
    <dbReference type="NCBI Taxonomy" id="885957"/>
    <lineage>
        <taxon>Bacteria</taxon>
        <taxon>Pseudomonadati</taxon>
        <taxon>Thermodesulfobacteriota</taxon>
        <taxon>Desulfobacteria</taxon>
        <taxon>Desulfobacterales</taxon>
        <taxon>Desulfosarcinaceae</taxon>
        <taxon>Desulfosarcina</taxon>
    </lineage>
</organism>
<dbReference type="NCBIfam" id="NF002083">
    <property type="entry name" value="PRK00913.3-5"/>
    <property type="match status" value="1"/>
</dbReference>
<dbReference type="GO" id="GO:0030145">
    <property type="term" value="F:manganese ion binding"/>
    <property type="evidence" value="ECO:0007669"/>
    <property type="project" value="UniProtKB-UniRule"/>
</dbReference>
<evidence type="ECO:0000256" key="6">
    <source>
        <dbReference type="ARBA" id="ARBA00022801"/>
    </source>
</evidence>
<dbReference type="InterPro" id="IPR000819">
    <property type="entry name" value="Peptidase_M17_C"/>
</dbReference>
<dbReference type="GO" id="GO:0070006">
    <property type="term" value="F:metalloaminopeptidase activity"/>
    <property type="evidence" value="ECO:0007669"/>
    <property type="project" value="InterPro"/>
</dbReference>
<evidence type="ECO:0000256" key="8">
    <source>
        <dbReference type="HAMAP-Rule" id="MF_00181"/>
    </source>
</evidence>
<dbReference type="InterPro" id="IPR011356">
    <property type="entry name" value="Leucine_aapep/pepB"/>
</dbReference>
<keyword evidence="8" id="KW-0479">Metal-binding</keyword>
<gene>
    <name evidence="8 10" type="primary">pepA</name>
    <name evidence="10" type="ORF">DSCO28_11360</name>
</gene>
<evidence type="ECO:0000256" key="4">
    <source>
        <dbReference type="ARBA" id="ARBA00022438"/>
    </source>
</evidence>
<comment type="similarity">
    <text evidence="3 8">Belongs to the peptidase M17 family.</text>
</comment>
<feature type="binding site" evidence="8">
    <location>
        <position position="341"/>
    </location>
    <ligand>
        <name>Mn(2+)</name>
        <dbReference type="ChEBI" id="CHEBI:29035"/>
        <label>2</label>
    </ligand>
</feature>
<feature type="binding site" evidence="8">
    <location>
        <position position="262"/>
    </location>
    <ligand>
        <name>Mn(2+)</name>
        <dbReference type="ChEBI" id="CHEBI:29035"/>
        <label>2</label>
    </ligand>
</feature>
<feature type="active site" evidence="8">
    <location>
        <position position="269"/>
    </location>
</feature>
<evidence type="ECO:0000313" key="10">
    <source>
        <dbReference type="EMBL" id="BBO80570.1"/>
    </source>
</evidence>
<dbReference type="KEGG" id="dov:DSCO28_11360"/>
<sequence length="491" mass="52452">MLEIKTINLKRSSVDTLVVPVCEDQDVHTDPTVKSLVDAAKKLEEFSGKKGDTVTLFGPADSRIGRAVFFGLGKVDGLTAESFRAMAGKAVKRCIGSCLSAMTIATPAVSALSLDAETIFKALMEGACLGNHIFDRYKKENEKKPLKRVVLTGTAAQKKAYTDLAKKVAIVCDGAIMAREWVTTPSNDKRPEVFAETIKAVTEPAGLKVRVMDERWLEKQKFGAMLAVGQGSTAKPRLVTADYHPKGAKKTLVLVGKGVTFDSGGINLKPASGLETMKMDMSGAATVAGTMLAVARLKPEIRVVGVMPLVENMPSGAAIRPGDIVRSYTGKMIEIGNTDAEGRLILVDAMAWAIDQYQPDSLIDLATLTGACVIALGEKIAGVFSRDAQLAESILTSGAATHERCWQLPLPDDYKDLLKNEFADLNNMSSSRYGGAITAALFLSEFVGDTPWAHIDIAGPAWIKKGTDYCGAGGTGFGVRLLCDLIGKMTR</sequence>
<evidence type="ECO:0000256" key="1">
    <source>
        <dbReference type="ARBA" id="ARBA00000135"/>
    </source>
</evidence>
<reference evidence="10 11" key="1">
    <citation type="submission" date="2019-11" db="EMBL/GenBank/DDBJ databases">
        <title>Comparative genomics of hydrocarbon-degrading Desulfosarcina strains.</title>
        <authorList>
            <person name="Watanabe M."/>
            <person name="Kojima H."/>
            <person name="Fukui M."/>
        </authorList>
    </citation>
    <scope>NUCLEOTIDE SEQUENCE [LARGE SCALE GENOMIC DNA]</scope>
    <source>
        <strain evidence="10 11">28bB2T</strain>
    </source>
</reference>
<dbReference type="EMBL" id="AP021876">
    <property type="protein sequence ID" value="BBO80570.1"/>
    <property type="molecule type" value="Genomic_DNA"/>
</dbReference>
<dbReference type="SUPFAM" id="SSF53187">
    <property type="entry name" value="Zn-dependent exopeptidases"/>
    <property type="match status" value="1"/>
</dbReference>
<dbReference type="SUPFAM" id="SSF52949">
    <property type="entry name" value="Macro domain-like"/>
    <property type="match status" value="1"/>
</dbReference>
<feature type="binding site" evidence="8">
    <location>
        <position position="257"/>
    </location>
    <ligand>
        <name>Mn(2+)</name>
        <dbReference type="ChEBI" id="CHEBI:29035"/>
        <label>2</label>
    </ligand>
</feature>
<evidence type="ECO:0000256" key="5">
    <source>
        <dbReference type="ARBA" id="ARBA00022670"/>
    </source>
</evidence>
<comment type="catalytic activity">
    <reaction evidence="2 8">
        <text>Release of an N-terminal amino acid, preferentially leucine, but not glutamic or aspartic acids.</text>
        <dbReference type="EC" id="3.4.11.10"/>
    </reaction>
</comment>
<dbReference type="Gene3D" id="3.40.220.10">
    <property type="entry name" value="Leucine Aminopeptidase, subunit E, domain 1"/>
    <property type="match status" value="1"/>
</dbReference>
<feature type="binding site" evidence="8">
    <location>
        <position position="341"/>
    </location>
    <ligand>
        <name>Mn(2+)</name>
        <dbReference type="ChEBI" id="CHEBI:29035"/>
        <label>1</label>
    </ligand>
</feature>
<dbReference type="Pfam" id="PF00883">
    <property type="entry name" value="Peptidase_M17"/>
    <property type="match status" value="1"/>
</dbReference>
<dbReference type="PANTHER" id="PTHR11963:SF23">
    <property type="entry name" value="CYTOSOL AMINOPEPTIDASE"/>
    <property type="match status" value="1"/>
</dbReference>
<keyword evidence="4 8" id="KW-0031">Aminopeptidase</keyword>
<comment type="function">
    <text evidence="8">Presumably involved in the processing and regular turnover of intracellular proteins. Catalyzes the removal of unsubstituted N-terminal amino acids from various peptides.</text>
</comment>
<keyword evidence="5 8" id="KW-0645">Protease</keyword>
<keyword evidence="6 8" id="KW-0378">Hydrolase</keyword>
<dbReference type="Gene3D" id="3.40.630.10">
    <property type="entry name" value="Zn peptidases"/>
    <property type="match status" value="1"/>
</dbReference>
<dbReference type="RefSeq" id="WP_155321485.1">
    <property type="nucleotide sequence ID" value="NZ_AP021876.1"/>
</dbReference>
<dbReference type="NCBIfam" id="NF002073">
    <property type="entry name" value="PRK00913.1-2"/>
    <property type="match status" value="1"/>
</dbReference>
<proteinExistence type="inferred from homology"/>
<dbReference type="GO" id="GO:0006508">
    <property type="term" value="P:proteolysis"/>
    <property type="evidence" value="ECO:0007669"/>
    <property type="project" value="UniProtKB-KW"/>
</dbReference>
<accession>A0A5K7ZP45</accession>
<feature type="binding site" evidence="8">
    <location>
        <position position="280"/>
    </location>
    <ligand>
        <name>Mn(2+)</name>
        <dbReference type="ChEBI" id="CHEBI:29035"/>
        <label>2</label>
    </ligand>
</feature>
<keyword evidence="7 8" id="KW-0464">Manganese</keyword>
<dbReference type="PRINTS" id="PR00481">
    <property type="entry name" value="LAMNOPPTDASE"/>
</dbReference>
<dbReference type="HAMAP" id="MF_00181">
    <property type="entry name" value="Cytosol_peptidase_M17"/>
    <property type="match status" value="1"/>
</dbReference>
<protein>
    <recommendedName>
        <fullName evidence="8">Probable cytosol aminopeptidase</fullName>
        <ecNumber evidence="8">3.4.11.1</ecNumber>
    </recommendedName>
    <alternativeName>
        <fullName evidence="8">Leucine aminopeptidase</fullName>
        <shortName evidence="8">LAP</shortName>
        <ecNumber evidence="8">3.4.11.10</ecNumber>
    </alternativeName>
    <alternativeName>
        <fullName evidence="8">Leucyl aminopeptidase</fullName>
    </alternativeName>
</protein>